<protein>
    <submittedName>
        <fullName evidence="2">Uncharacterized protein</fullName>
    </submittedName>
</protein>
<dbReference type="STRING" id="398578.Daci_3083"/>
<dbReference type="HOGENOM" id="CLU_1977882_0_0_4"/>
<evidence type="ECO:0000313" key="2">
    <source>
        <dbReference type="EMBL" id="ABX35721.1"/>
    </source>
</evidence>
<reference evidence="2 3" key="1">
    <citation type="journal article" date="2004" name="Appl. Environ. Microbiol.">
        <title>Mineralization of individual congeners of linear alkylbenzenesulfonate by defined pairs of heterotrophic bacteria.</title>
        <authorList>
            <person name="Schleheck D."/>
            <person name="Knepper T.P."/>
            <person name="Fischer K."/>
            <person name="Cook A.M."/>
        </authorList>
    </citation>
    <scope>NUCLEOTIDE SEQUENCE [LARGE SCALE GENOMIC DNA]</scope>
    <source>
        <strain evidence="3">DSM 14801 / SPH-1</strain>
    </source>
</reference>
<proteinExistence type="predicted"/>
<dbReference type="EMBL" id="CP000884">
    <property type="protein sequence ID" value="ABX35721.1"/>
    <property type="molecule type" value="Genomic_DNA"/>
</dbReference>
<reference evidence="3" key="2">
    <citation type="submission" date="2007-11" db="EMBL/GenBank/DDBJ databases">
        <title>Complete sequence of Delftia acidovorans DSM 14801 / SPH-1.</title>
        <authorList>
            <person name="Copeland A."/>
            <person name="Lucas S."/>
            <person name="Lapidus A."/>
            <person name="Barry K."/>
            <person name="Glavina del Rio T."/>
            <person name="Dalin E."/>
            <person name="Tice H."/>
            <person name="Pitluck S."/>
            <person name="Lowry S."/>
            <person name="Clum A."/>
            <person name="Schmutz J."/>
            <person name="Larimer F."/>
            <person name="Land M."/>
            <person name="Hauser L."/>
            <person name="Kyrpides N."/>
            <person name="Kim E."/>
            <person name="Schleheck D."/>
            <person name="Richardson P."/>
        </authorList>
    </citation>
    <scope>NUCLEOTIDE SEQUENCE [LARGE SCALE GENOMIC DNA]</scope>
    <source>
        <strain evidence="3">DSM 14801 / SPH-1</strain>
    </source>
</reference>
<sequence length="126" mass="14165">MRDLRWVKEVTKCCNDSARPSRPGFGQRPPERLGHKQAHDNDAEVAGFVTEAANVRYLETELALEGGIHARRSSSRVDARRAAIRIVLALAAQGRARLESGTSIRFFQKCSQRERPRNYATRATNC</sequence>
<feature type="region of interest" description="Disordered" evidence="1">
    <location>
        <begin position="17"/>
        <end position="38"/>
    </location>
</feature>
<dbReference type="KEGG" id="dac:Daci_3083"/>
<evidence type="ECO:0000256" key="1">
    <source>
        <dbReference type="SAM" id="MobiDB-lite"/>
    </source>
</evidence>
<organism evidence="2 3">
    <name type="scientific">Delftia acidovorans (strain DSM 14801 / SPH-1)</name>
    <dbReference type="NCBI Taxonomy" id="398578"/>
    <lineage>
        <taxon>Bacteria</taxon>
        <taxon>Pseudomonadati</taxon>
        <taxon>Pseudomonadota</taxon>
        <taxon>Betaproteobacteria</taxon>
        <taxon>Burkholderiales</taxon>
        <taxon>Comamonadaceae</taxon>
        <taxon>Delftia</taxon>
    </lineage>
</organism>
<name>A9BU06_DELAS</name>
<dbReference type="Proteomes" id="UP000000784">
    <property type="component" value="Chromosome"/>
</dbReference>
<keyword evidence="3" id="KW-1185">Reference proteome</keyword>
<gene>
    <name evidence="2" type="ordered locus">Daci_3083</name>
</gene>
<feature type="compositionally biased region" description="Basic and acidic residues" evidence="1">
    <location>
        <begin position="29"/>
        <end position="38"/>
    </location>
</feature>
<accession>A9BU06</accession>
<dbReference type="AlphaFoldDB" id="A9BU06"/>
<evidence type="ECO:0000313" key="3">
    <source>
        <dbReference type="Proteomes" id="UP000000784"/>
    </source>
</evidence>